<dbReference type="InterPro" id="IPR008333">
    <property type="entry name" value="Cbr1-like_FAD-bd_dom"/>
</dbReference>
<evidence type="ECO:0000256" key="2">
    <source>
        <dbReference type="ARBA" id="ARBA00022714"/>
    </source>
</evidence>
<dbReference type="PROSITE" id="PS51085">
    <property type="entry name" value="2FE2S_FER_2"/>
    <property type="match status" value="1"/>
</dbReference>
<organism evidence="6 7">
    <name type="scientific">Streptomyces viridosporus T7A</name>
    <dbReference type="NCBI Taxonomy" id="665577"/>
    <lineage>
        <taxon>Bacteria</taxon>
        <taxon>Bacillati</taxon>
        <taxon>Actinomycetota</taxon>
        <taxon>Actinomycetes</taxon>
        <taxon>Kitasatosporales</taxon>
        <taxon>Streptomycetaceae</taxon>
        <taxon>Streptomyces</taxon>
    </lineage>
</organism>
<accession>A0ABX6AB30</accession>
<evidence type="ECO:0000259" key="4">
    <source>
        <dbReference type="PROSITE" id="PS51085"/>
    </source>
</evidence>
<evidence type="ECO:0000256" key="3">
    <source>
        <dbReference type="ARBA" id="ARBA00023014"/>
    </source>
</evidence>
<dbReference type="InterPro" id="IPR036396">
    <property type="entry name" value="Cyt_P450_sf"/>
</dbReference>
<dbReference type="Proteomes" id="UP000327143">
    <property type="component" value="Chromosome"/>
</dbReference>
<dbReference type="Pfam" id="PF00067">
    <property type="entry name" value="p450"/>
    <property type="match status" value="1"/>
</dbReference>
<evidence type="ECO:0000313" key="6">
    <source>
        <dbReference type="EMBL" id="QEU84577.1"/>
    </source>
</evidence>
<keyword evidence="2" id="KW-0479">Metal-binding</keyword>
<name>A0ABX6AB30_STRVD</name>
<keyword evidence="3" id="KW-0411">Iron-sulfur</keyword>
<dbReference type="RefSeq" id="WP_016827218.1">
    <property type="nucleotide sequence ID" value="NZ_CP023700.1"/>
</dbReference>
<dbReference type="SUPFAM" id="SSF63380">
    <property type="entry name" value="Riboflavin synthase domain-like"/>
    <property type="match status" value="1"/>
</dbReference>
<gene>
    <name evidence="6" type="ORF">CP969_07595</name>
</gene>
<dbReference type="Pfam" id="PF00111">
    <property type="entry name" value="Fer2"/>
    <property type="match status" value="1"/>
</dbReference>
<dbReference type="Gene3D" id="2.40.30.10">
    <property type="entry name" value="Translation factors"/>
    <property type="match status" value="1"/>
</dbReference>
<dbReference type="InterPro" id="IPR017927">
    <property type="entry name" value="FAD-bd_FR_type"/>
</dbReference>
<dbReference type="InterPro" id="IPR012675">
    <property type="entry name" value="Beta-grasp_dom_sf"/>
</dbReference>
<sequence length="749" mass="83196">MTETATPPAAGRCPVAHGFDAMSDDYYRDPSTHFARVRDEHPVFWYPWLNAWVVTRREDVLRVLADWREFSSSGNTATIEVPEKHRDVVPQGLMSEMIVGTDPDLHTVHRNAALRGFTQDRMEALRPQIEERAHRILDKIETRGSGDLMEEYCLELTTQTLLAHLGLGWEHDAMMRRLRGDMGRVLSSAQEEMPAEIVDEVWERFAASFARLQAVVAERRENPGDDFISDMATQRTRDGAYVLTVPQVALHVCEFALAGADTTAQAMANAVLFLAEKEHYVEEALQDPALWANVFEETVRRRPSSPFASRKAMRDLEISGVRIAKGDMVWVSLASANTDPAHVERPFEFDIHREDPTDHLAFTAGRHTCLGQALARVQGATGLRVLFERLPSLRPAAEVPLDFARMALLPVRLSLPVVWDVADVERQKKRVKREMDLVLTGREEVADGVVALRFAHPDGDVLPDWEPGAHVDVRVPVDGGVLVRQYSLSSSPSQRHEWRLGVLREEGGRGGSRAVHDRLEVGARVRLGWPRNNFRFVPSPRYVFVAGGIGITPILPMIEKAEAEGAEWELHYGGRTRSSMAFLDELERYGDRVRTIPQDECGHPDLPGIFAAVRPGTLVYACGPEPLLTALEGALAHWPAGTLHTERFAPRKVVRDAPDEAFEVEFAQSGVRARVPVGKSVLQVAEEHGITALSSCKEGTCGTCETRILHGSADHRDSILTPAEQAADGTMMICVSRAARGCPRLVLDA</sequence>
<dbReference type="InterPro" id="IPR036010">
    <property type="entry name" value="2Fe-2S_ferredoxin-like_sf"/>
</dbReference>
<comment type="similarity">
    <text evidence="1">Belongs to the cytochrome P450 family.</text>
</comment>
<proteinExistence type="inferred from homology"/>
<dbReference type="InterPro" id="IPR001128">
    <property type="entry name" value="Cyt_P450"/>
</dbReference>
<dbReference type="PANTHER" id="PTHR46696">
    <property type="entry name" value="P450, PUTATIVE (EUROFUNG)-RELATED"/>
    <property type="match status" value="1"/>
</dbReference>
<dbReference type="CDD" id="cd06185">
    <property type="entry name" value="PDR_like"/>
    <property type="match status" value="1"/>
</dbReference>
<evidence type="ECO:0000256" key="1">
    <source>
        <dbReference type="ARBA" id="ARBA00010617"/>
    </source>
</evidence>
<keyword evidence="2" id="KW-0408">Iron</keyword>
<feature type="domain" description="FAD-binding FR-type" evidence="5">
    <location>
        <begin position="432"/>
        <end position="537"/>
    </location>
</feature>
<feature type="domain" description="2Fe-2S ferredoxin-type" evidence="4">
    <location>
        <begin position="662"/>
        <end position="749"/>
    </location>
</feature>
<keyword evidence="2" id="KW-0001">2Fe-2S</keyword>
<keyword evidence="7" id="KW-1185">Reference proteome</keyword>
<reference evidence="6 7" key="1">
    <citation type="submission" date="2017-09" db="EMBL/GenBank/DDBJ databases">
        <authorList>
            <person name="Lee N."/>
            <person name="Cho B.-K."/>
        </authorList>
    </citation>
    <scope>NUCLEOTIDE SEQUENCE [LARGE SCALE GENOMIC DNA]</scope>
    <source>
        <strain evidence="6 7">ATCC 39115</strain>
    </source>
</reference>
<dbReference type="SUPFAM" id="SSF54292">
    <property type="entry name" value="2Fe-2S ferredoxin-like"/>
    <property type="match status" value="1"/>
</dbReference>
<dbReference type="Pfam" id="PF00970">
    <property type="entry name" value="FAD_binding_6"/>
    <property type="match status" value="1"/>
</dbReference>
<dbReference type="SUPFAM" id="SSF48264">
    <property type="entry name" value="Cytochrome P450"/>
    <property type="match status" value="1"/>
</dbReference>
<dbReference type="InterPro" id="IPR039261">
    <property type="entry name" value="FNR_nucleotide-bd"/>
</dbReference>
<dbReference type="InterPro" id="IPR002397">
    <property type="entry name" value="Cyt_P450_B"/>
</dbReference>
<dbReference type="InterPro" id="IPR017938">
    <property type="entry name" value="Riboflavin_synthase-like_b-brl"/>
</dbReference>
<dbReference type="PANTHER" id="PTHR46696:SF1">
    <property type="entry name" value="CYTOCHROME P450 YJIB-RELATED"/>
    <property type="match status" value="1"/>
</dbReference>
<dbReference type="PROSITE" id="PS51384">
    <property type="entry name" value="FAD_FR"/>
    <property type="match status" value="1"/>
</dbReference>
<evidence type="ECO:0000259" key="5">
    <source>
        <dbReference type="PROSITE" id="PS51384"/>
    </source>
</evidence>
<dbReference type="PRINTS" id="PR00385">
    <property type="entry name" value="P450"/>
</dbReference>
<dbReference type="Gene3D" id="3.10.20.30">
    <property type="match status" value="1"/>
</dbReference>
<dbReference type="EMBL" id="CP023700">
    <property type="protein sequence ID" value="QEU84577.1"/>
    <property type="molecule type" value="Genomic_DNA"/>
</dbReference>
<dbReference type="SUPFAM" id="SSF52343">
    <property type="entry name" value="Ferredoxin reductase-like, C-terminal NADP-linked domain"/>
    <property type="match status" value="1"/>
</dbReference>
<dbReference type="PROSITE" id="PS00197">
    <property type="entry name" value="2FE2S_FER_1"/>
    <property type="match status" value="1"/>
</dbReference>
<dbReference type="InterPro" id="IPR006058">
    <property type="entry name" value="2Fe2S_fd_BS"/>
</dbReference>
<dbReference type="CDD" id="cd00207">
    <property type="entry name" value="fer2"/>
    <property type="match status" value="1"/>
</dbReference>
<evidence type="ECO:0000313" key="7">
    <source>
        <dbReference type="Proteomes" id="UP000327143"/>
    </source>
</evidence>
<dbReference type="Gene3D" id="1.10.630.10">
    <property type="entry name" value="Cytochrome P450"/>
    <property type="match status" value="1"/>
</dbReference>
<dbReference type="InterPro" id="IPR001041">
    <property type="entry name" value="2Fe-2S_ferredoxin-type"/>
</dbReference>
<dbReference type="Gene3D" id="3.40.50.80">
    <property type="entry name" value="Nucleotide-binding domain of ferredoxin-NADP reductase (FNR) module"/>
    <property type="match status" value="1"/>
</dbReference>
<dbReference type="PRINTS" id="PR00359">
    <property type="entry name" value="BP450"/>
</dbReference>
<protein>
    <submittedName>
        <fullName evidence="6">Cytochrome P450</fullName>
    </submittedName>
</protein>